<dbReference type="PANTHER" id="PTHR16461">
    <property type="entry name" value="TOLL-INTERACTING PROTEIN"/>
    <property type="match status" value="1"/>
</dbReference>
<dbReference type="InterPro" id="IPR003892">
    <property type="entry name" value="CUE"/>
</dbReference>
<dbReference type="PANTHER" id="PTHR16461:SF5">
    <property type="entry name" value="TOLL-INTERACTING PROTEIN"/>
    <property type="match status" value="1"/>
</dbReference>
<feature type="compositionally biased region" description="Polar residues" evidence="1">
    <location>
        <begin position="1"/>
        <end position="13"/>
    </location>
</feature>
<dbReference type="Pfam" id="PF08894">
    <property type="entry name" value="DUF1838"/>
    <property type="match status" value="1"/>
</dbReference>
<dbReference type="EMBL" id="BAABUK010000003">
    <property type="protein sequence ID" value="GAA5808387.1"/>
    <property type="molecule type" value="Genomic_DNA"/>
</dbReference>
<dbReference type="PROSITE" id="PS51140">
    <property type="entry name" value="CUE"/>
    <property type="match status" value="1"/>
</dbReference>
<feature type="compositionally biased region" description="Polar residues" evidence="1">
    <location>
        <begin position="150"/>
        <end position="169"/>
    </location>
</feature>
<dbReference type="InterPro" id="IPR009060">
    <property type="entry name" value="UBA-like_sf"/>
</dbReference>
<reference evidence="3 4" key="1">
    <citation type="submission" date="2024-04" db="EMBL/GenBank/DDBJ databases">
        <title>genome sequences of Mucor flavus KT1a and Helicostylum pulchrum KT1b strains isolated from the surface of a dry-aged beef.</title>
        <authorList>
            <person name="Toyotome T."/>
            <person name="Hosono M."/>
            <person name="Torimaru M."/>
            <person name="Fukuda K."/>
            <person name="Mikami N."/>
        </authorList>
    </citation>
    <scope>NUCLEOTIDE SEQUENCE [LARGE SCALE GENOMIC DNA]</scope>
    <source>
        <strain evidence="3 4">KT1a</strain>
    </source>
</reference>
<sequence length="601" mass="67462">MSEPQTSPVTVNTRSEDTPAVPELKGDIKTLKDAFPDLDVEVIEAVLDTQGGNLDATFEVLLGLSDPSYKPTPQEVEGLSQLRQDEEYARRLAREGDAHYPQNNAQTTQPLFNLQEELPIIKEKVIEAGTAAKNKIMNFYNQLMAPPTEQPGSSSSGVMESRMGNLSLSENRRPSPTMKNSSVDLYEWDGRGQETRNPLLTPAKKDVVTSTSNDQLLSDEEYARQLAREDEDTAAAISSVTESPRHTERNITTPTTPTVPTAPTAPTAITTASPVEQPKQQPKQQTEFDNEVSFSTLHDPSPAKEIPVDKPNVVGYNVQVDEDDLDDLFDKQEYDISSLLRLRYSTDTKADTFFQWEGSIFVFIPGEQPKKLFRCAGMNVSKAKVEEGKLKVTGRELTYYLDPVTGEKLNTWNNPWTGENDLPVVHIANDPVQMVLPSFIPLETRENKFNNTTTIVSEIPLFYPNPLATDDHKFDEYDANKMYQAGEFFTFKCNSTELADTKTIDDVDVNWTRISKFPPFMKMGGKDGYLVYHCSGYKLPQTSTADDLDLLLAKEIKDRMTAYATAADEYDPNIKSVSSWTYFKDNFETYQNDPKAIWPLV</sequence>
<feature type="region of interest" description="Disordered" evidence="1">
    <location>
        <begin position="147"/>
        <end position="182"/>
    </location>
</feature>
<evidence type="ECO:0000256" key="1">
    <source>
        <dbReference type="SAM" id="MobiDB-lite"/>
    </source>
</evidence>
<gene>
    <name evidence="3" type="ORF">MFLAVUS_001778</name>
</gene>
<evidence type="ECO:0000259" key="2">
    <source>
        <dbReference type="PROSITE" id="PS51140"/>
    </source>
</evidence>
<feature type="region of interest" description="Disordered" evidence="1">
    <location>
        <begin position="1"/>
        <end position="21"/>
    </location>
</feature>
<feature type="region of interest" description="Disordered" evidence="1">
    <location>
        <begin position="229"/>
        <end position="266"/>
    </location>
</feature>
<accession>A0ABP9YNG2</accession>
<feature type="domain" description="CUE" evidence="2">
    <location>
        <begin position="23"/>
        <end position="66"/>
    </location>
</feature>
<comment type="caution">
    <text evidence="3">The sequence shown here is derived from an EMBL/GenBank/DDBJ whole genome shotgun (WGS) entry which is preliminary data.</text>
</comment>
<proteinExistence type="predicted"/>
<feature type="compositionally biased region" description="Low complexity" evidence="1">
    <location>
        <begin position="252"/>
        <end position="266"/>
    </location>
</feature>
<dbReference type="InterPro" id="IPR014990">
    <property type="entry name" value="DUF1838"/>
</dbReference>
<protein>
    <recommendedName>
        <fullName evidence="2">CUE domain-containing protein</fullName>
    </recommendedName>
</protein>
<feature type="compositionally biased region" description="Low complexity" evidence="1">
    <location>
        <begin position="272"/>
        <end position="285"/>
    </location>
</feature>
<dbReference type="Gene3D" id="1.10.8.10">
    <property type="entry name" value="DNA helicase RuvA subunit, C-terminal domain"/>
    <property type="match status" value="1"/>
</dbReference>
<feature type="region of interest" description="Disordered" evidence="1">
    <location>
        <begin position="272"/>
        <end position="291"/>
    </location>
</feature>
<dbReference type="Pfam" id="PF02845">
    <property type="entry name" value="CUE"/>
    <property type="match status" value="1"/>
</dbReference>
<name>A0ABP9YNG2_9FUNG</name>
<keyword evidence="4" id="KW-1185">Reference proteome</keyword>
<dbReference type="SUPFAM" id="SSF46934">
    <property type="entry name" value="UBA-like"/>
    <property type="match status" value="1"/>
</dbReference>
<dbReference type="SMART" id="SM00546">
    <property type="entry name" value="CUE"/>
    <property type="match status" value="1"/>
</dbReference>
<dbReference type="Proteomes" id="UP001473302">
    <property type="component" value="Unassembled WGS sequence"/>
</dbReference>
<dbReference type="CDD" id="cd14372">
    <property type="entry name" value="CUE_Cue5p_like"/>
    <property type="match status" value="1"/>
</dbReference>
<evidence type="ECO:0000313" key="3">
    <source>
        <dbReference type="EMBL" id="GAA5808387.1"/>
    </source>
</evidence>
<dbReference type="InterPro" id="IPR041807">
    <property type="entry name" value="Cue5/Don1_CUE"/>
</dbReference>
<organism evidence="3 4">
    <name type="scientific">Mucor flavus</name>
    <dbReference type="NCBI Taxonomy" id="439312"/>
    <lineage>
        <taxon>Eukaryota</taxon>
        <taxon>Fungi</taxon>
        <taxon>Fungi incertae sedis</taxon>
        <taxon>Mucoromycota</taxon>
        <taxon>Mucoromycotina</taxon>
        <taxon>Mucoromycetes</taxon>
        <taxon>Mucorales</taxon>
        <taxon>Mucorineae</taxon>
        <taxon>Mucoraceae</taxon>
        <taxon>Mucor</taxon>
    </lineage>
</organism>
<evidence type="ECO:0000313" key="4">
    <source>
        <dbReference type="Proteomes" id="UP001473302"/>
    </source>
</evidence>